<dbReference type="Proteomes" id="UP001526201">
    <property type="component" value="Unassembled WGS sequence"/>
</dbReference>
<proteinExistence type="predicted"/>
<keyword evidence="1" id="KW-0808">Transferase</keyword>
<dbReference type="RefSeq" id="WP_264069663.1">
    <property type="nucleotide sequence ID" value="NZ_JACKTY010000033.1"/>
</dbReference>
<evidence type="ECO:0000259" key="2">
    <source>
        <dbReference type="SMART" id="SM00917"/>
    </source>
</evidence>
<dbReference type="SMART" id="SM00917">
    <property type="entry name" value="LeuA_dimer"/>
    <property type="match status" value="1"/>
</dbReference>
<evidence type="ECO:0000313" key="4">
    <source>
        <dbReference type="Proteomes" id="UP001526201"/>
    </source>
</evidence>
<dbReference type="InterPro" id="IPR036230">
    <property type="entry name" value="LeuA_allosteric_dom_sf"/>
</dbReference>
<name>A0ABT3CG95_9MYCO</name>
<organism evidence="3 4">
    <name type="scientific">Mycolicibacterium komossense</name>
    <dbReference type="NCBI Taxonomy" id="1779"/>
    <lineage>
        <taxon>Bacteria</taxon>
        <taxon>Bacillati</taxon>
        <taxon>Actinomycetota</taxon>
        <taxon>Actinomycetes</taxon>
        <taxon>Mycobacteriales</taxon>
        <taxon>Mycobacteriaceae</taxon>
        <taxon>Mycolicibacterium</taxon>
    </lineage>
</organism>
<comment type="caution">
    <text evidence="3">The sequence shown here is derived from an EMBL/GenBank/DDBJ whole genome shotgun (WGS) entry which is preliminary data.</text>
</comment>
<sequence>MTLPTTTAPQRSSIGTRICDRFDAPLPRGIREEANEMSWESVIAEYGHCAGPLRLGHWECTDVHRPASRLGPQARHYQATIAMGDRITTSTAAAAGPVAALTEMLHNHGIALEMLRFHQLHSGEHTATFIRGTDGIRAQWAVGWSDDSTLSALRAVIACANRLCAD</sequence>
<dbReference type="InterPro" id="IPR013709">
    <property type="entry name" value="2-isopropylmalate_synth_dimer"/>
</dbReference>
<reference evidence="3 4" key="1">
    <citation type="journal article" date="2022" name="BMC Genomics">
        <title>Comparative genome analysis of mycobacteria focusing on tRNA and non-coding RNA.</title>
        <authorList>
            <person name="Behra P.R.K."/>
            <person name="Pettersson B.M.F."/>
            <person name="Ramesh M."/>
            <person name="Das S."/>
            <person name="Dasgupta S."/>
            <person name="Kirsebom L.A."/>
        </authorList>
    </citation>
    <scope>NUCLEOTIDE SEQUENCE [LARGE SCALE GENOMIC DNA]</scope>
    <source>
        <strain evidence="3 4">DSM 44078</strain>
    </source>
</reference>
<dbReference type="Gene3D" id="3.30.160.270">
    <property type="match status" value="1"/>
</dbReference>
<accession>A0ABT3CG95</accession>
<dbReference type="SUPFAM" id="SSF110921">
    <property type="entry name" value="2-isopropylmalate synthase LeuA, allosteric (dimerisation) domain"/>
    <property type="match status" value="1"/>
</dbReference>
<evidence type="ECO:0000256" key="1">
    <source>
        <dbReference type="ARBA" id="ARBA00022679"/>
    </source>
</evidence>
<feature type="domain" description="2-isopropylmalate synthase LeuA allosteric (dimerisation)" evidence="2">
    <location>
        <begin position="36"/>
        <end position="164"/>
    </location>
</feature>
<dbReference type="EMBL" id="JACKTY010000033">
    <property type="protein sequence ID" value="MCV7228516.1"/>
    <property type="molecule type" value="Genomic_DNA"/>
</dbReference>
<evidence type="ECO:0000313" key="3">
    <source>
        <dbReference type="EMBL" id="MCV7228516.1"/>
    </source>
</evidence>
<gene>
    <name evidence="3" type="ORF">H7J73_21100</name>
</gene>
<protein>
    <submittedName>
        <fullName evidence="3">Homocitrate synthase</fullName>
    </submittedName>
</protein>
<keyword evidence="4" id="KW-1185">Reference proteome</keyword>